<proteinExistence type="inferred from homology"/>
<dbReference type="GO" id="GO:0005737">
    <property type="term" value="C:cytoplasm"/>
    <property type="evidence" value="ECO:0007669"/>
    <property type="project" value="UniProtKB-ARBA"/>
</dbReference>
<protein>
    <recommendedName>
        <fullName evidence="5">acetyl-CoA C-acyltransferase</fullName>
        <ecNumber evidence="5">2.3.1.16</ecNumber>
    </recommendedName>
</protein>
<name>K7QZ28_THEOS</name>
<dbReference type="Gene3D" id="3.40.47.10">
    <property type="match status" value="1"/>
</dbReference>
<dbReference type="PROSITE" id="PS00098">
    <property type="entry name" value="THIOLASE_1"/>
    <property type="match status" value="1"/>
</dbReference>
<evidence type="ECO:0000313" key="11">
    <source>
        <dbReference type="Proteomes" id="UP000000211"/>
    </source>
</evidence>
<dbReference type="InterPro" id="IPR020613">
    <property type="entry name" value="Thiolase_CS"/>
</dbReference>
<feature type="active site" description="Proton acceptor" evidence="6">
    <location>
        <position position="356"/>
    </location>
</feature>
<dbReference type="GO" id="GO:0006635">
    <property type="term" value="P:fatty acid beta-oxidation"/>
    <property type="evidence" value="ECO:0007669"/>
    <property type="project" value="TreeGrafter"/>
</dbReference>
<dbReference type="SUPFAM" id="SSF53901">
    <property type="entry name" value="Thiolase-like"/>
    <property type="match status" value="2"/>
</dbReference>
<evidence type="ECO:0000256" key="4">
    <source>
        <dbReference type="ARBA" id="ARBA00023315"/>
    </source>
</evidence>
<evidence type="ECO:0000259" key="9">
    <source>
        <dbReference type="Pfam" id="PF02803"/>
    </source>
</evidence>
<feature type="domain" description="Thiolase C-terminal" evidence="9">
    <location>
        <begin position="276"/>
        <end position="398"/>
    </location>
</feature>
<keyword evidence="3 7" id="KW-0808">Transferase</keyword>
<reference evidence="10 11" key="1">
    <citation type="journal article" date="2013" name="Genome Announc.">
        <title>Whole Genome Sequencing of Thermus oshimai JL-2 and Thermus thermophilus JL-18, Incomplete Denitrifiers from the United States Great Basin.</title>
        <authorList>
            <person name="Murugapiran S.K."/>
            <person name="Huntemann M."/>
            <person name="Wei C.L."/>
            <person name="Han J."/>
            <person name="Detter J.C."/>
            <person name="Han C.S."/>
            <person name="Erkkila T.H."/>
            <person name="Teshima H."/>
            <person name="Chen A."/>
            <person name="Kyrpides N."/>
            <person name="Mavrommatis K."/>
            <person name="Markowitz V."/>
            <person name="Szeto E."/>
            <person name="Ivanova N."/>
            <person name="Pagani I."/>
            <person name="Lam J."/>
            <person name="McDonald A.I."/>
            <person name="Dodsworth J.A."/>
            <person name="Pati A."/>
            <person name="Goodwin L."/>
            <person name="Peters L."/>
            <person name="Pitluck S."/>
            <person name="Woyke T."/>
            <person name="Hedlund B.P."/>
        </authorList>
    </citation>
    <scope>NUCLEOTIDE SEQUENCE</scope>
    <source>
        <strain evidence="10 11">JL-2</strain>
    </source>
</reference>
<dbReference type="PANTHER" id="PTHR43853:SF2">
    <property type="entry name" value="3-OXOADIPYL-COA_3-OXO-5,6-DEHYDROSUBERYL-COA THIOLASE"/>
    <property type="match status" value="1"/>
</dbReference>
<feature type="domain" description="Thiolase N-terminal" evidence="8">
    <location>
        <begin position="5"/>
        <end position="267"/>
    </location>
</feature>
<dbReference type="RefSeq" id="WP_016329251.1">
    <property type="nucleotide sequence ID" value="NC_019386.1"/>
</dbReference>
<dbReference type="GO" id="GO:0010124">
    <property type="term" value="P:phenylacetate catabolic process"/>
    <property type="evidence" value="ECO:0007669"/>
    <property type="project" value="TreeGrafter"/>
</dbReference>
<dbReference type="Pfam" id="PF02803">
    <property type="entry name" value="Thiolase_C"/>
    <property type="match status" value="1"/>
</dbReference>
<dbReference type="InterPro" id="IPR020616">
    <property type="entry name" value="Thiolase_N"/>
</dbReference>
<dbReference type="CDD" id="cd00751">
    <property type="entry name" value="thiolase"/>
    <property type="match status" value="1"/>
</dbReference>
<evidence type="ECO:0000256" key="7">
    <source>
        <dbReference type="RuleBase" id="RU003557"/>
    </source>
</evidence>
<evidence type="ECO:0000256" key="2">
    <source>
        <dbReference type="ARBA" id="ARBA00010982"/>
    </source>
</evidence>
<dbReference type="PANTHER" id="PTHR43853">
    <property type="entry name" value="3-KETOACYL-COA THIOLASE, PEROXISOMAL"/>
    <property type="match status" value="1"/>
</dbReference>
<keyword evidence="11" id="KW-1185">Reference proteome</keyword>
<dbReference type="OrthoDB" id="23995at2"/>
<evidence type="ECO:0000313" key="10">
    <source>
        <dbReference type="EMBL" id="AFV76060.1"/>
    </source>
</evidence>
<dbReference type="KEGG" id="tos:Theos_1007"/>
<evidence type="ECO:0000256" key="5">
    <source>
        <dbReference type="ARBA" id="ARBA00024073"/>
    </source>
</evidence>
<accession>K7QZ28</accession>
<dbReference type="PROSITE" id="PS00737">
    <property type="entry name" value="THIOLASE_2"/>
    <property type="match status" value="1"/>
</dbReference>
<organism evidence="10 11">
    <name type="scientific">Thermus oshimai JL-2</name>
    <dbReference type="NCBI Taxonomy" id="751945"/>
    <lineage>
        <taxon>Bacteria</taxon>
        <taxon>Thermotogati</taxon>
        <taxon>Deinococcota</taxon>
        <taxon>Deinococci</taxon>
        <taxon>Thermales</taxon>
        <taxon>Thermaceae</taxon>
        <taxon>Thermus</taxon>
    </lineage>
</organism>
<dbReference type="InterPro" id="IPR016039">
    <property type="entry name" value="Thiolase-like"/>
</dbReference>
<dbReference type="PROSITE" id="PS00099">
    <property type="entry name" value="THIOLASE_3"/>
    <property type="match status" value="1"/>
</dbReference>
<evidence type="ECO:0000256" key="6">
    <source>
        <dbReference type="PIRSR" id="PIRSR000429-1"/>
    </source>
</evidence>
<dbReference type="eggNOG" id="COG0183">
    <property type="taxonomic scope" value="Bacteria"/>
</dbReference>
<dbReference type="InterPro" id="IPR020615">
    <property type="entry name" value="Thiolase_acyl_enz_int_AS"/>
</dbReference>
<comment type="pathway">
    <text evidence="1">Lipid metabolism.</text>
</comment>
<comment type="similarity">
    <text evidence="2 7">Belongs to the thiolase-like superfamily. Thiolase family.</text>
</comment>
<dbReference type="InterPro" id="IPR020610">
    <property type="entry name" value="Thiolase_AS"/>
</dbReference>
<dbReference type="InterPro" id="IPR020617">
    <property type="entry name" value="Thiolase_C"/>
</dbReference>
<dbReference type="Pfam" id="PF00108">
    <property type="entry name" value="Thiolase_N"/>
    <property type="match status" value="1"/>
</dbReference>
<gene>
    <name evidence="10" type="ORF">Theos_1007</name>
</gene>
<dbReference type="NCBIfam" id="TIGR01930">
    <property type="entry name" value="AcCoA-C-Actrans"/>
    <property type="match status" value="1"/>
</dbReference>
<feature type="active site" description="Proton acceptor" evidence="6">
    <location>
        <position position="386"/>
    </location>
</feature>
<evidence type="ECO:0000256" key="1">
    <source>
        <dbReference type="ARBA" id="ARBA00005189"/>
    </source>
</evidence>
<dbReference type="PATRIC" id="fig|751945.3.peg.1000"/>
<evidence type="ECO:0000259" key="8">
    <source>
        <dbReference type="Pfam" id="PF00108"/>
    </source>
</evidence>
<dbReference type="GO" id="GO:0003988">
    <property type="term" value="F:acetyl-CoA C-acyltransferase activity"/>
    <property type="evidence" value="ECO:0007669"/>
    <property type="project" value="UniProtKB-EC"/>
</dbReference>
<evidence type="ECO:0000256" key="3">
    <source>
        <dbReference type="ARBA" id="ARBA00022679"/>
    </source>
</evidence>
<dbReference type="InterPro" id="IPR050215">
    <property type="entry name" value="Thiolase-like_sf_Thiolase"/>
</dbReference>
<dbReference type="EC" id="2.3.1.16" evidence="5"/>
<keyword evidence="4 7" id="KW-0012">Acyltransferase</keyword>
<dbReference type="AlphaFoldDB" id="K7QZ28"/>
<dbReference type="HOGENOM" id="CLU_031026_2_2_0"/>
<dbReference type="FunFam" id="3.40.47.10:FF:000010">
    <property type="entry name" value="Acetyl-CoA acetyltransferase (Thiolase)"/>
    <property type="match status" value="1"/>
</dbReference>
<dbReference type="Proteomes" id="UP000000211">
    <property type="component" value="Chromosome"/>
</dbReference>
<dbReference type="InterPro" id="IPR002155">
    <property type="entry name" value="Thiolase"/>
</dbReference>
<dbReference type="PIRSF" id="PIRSF000429">
    <property type="entry name" value="Ac-CoA_Ac_transf"/>
    <property type="match status" value="1"/>
</dbReference>
<sequence length="402" mass="43053">MPEAWIVEAVRTPIGKHGGALSPVRPDDLLAHALQALMDRAGVPKEEVEDVYAGCANQAGEDNRNVARMALLLAGFPVEVAGCTVNRLCGSGLEAVAQATRAIWAGEGQVYIGSGVESMSRAPWVLPKSERPFPTGNLTLYDTTLGWRLVNPRMQALYGTESMGETAENLAEMYGIPREEQDRFALLSHRKAVRAWREGRFQREVVPVPVKRGKEEVLVERDEGPREDTSLEKLALLRPVFREGGTVTAGNASPLNDGAAALLLVSDAYAKAHGLKALARVRSLAVAGVPPRIMGIGPVPATRKALERAGLRLEDMGVIELNEAFAAQALAVLREWGLDPEDERLNPNGGAIALGHPLGASGARILTTLVHEMQRRKAPFGLATMCIGVGQGIAVVVELLAL</sequence>
<dbReference type="STRING" id="751945.Theos_1007"/>
<dbReference type="EMBL" id="CP003249">
    <property type="protein sequence ID" value="AFV76060.1"/>
    <property type="molecule type" value="Genomic_DNA"/>
</dbReference>
<feature type="active site" description="Acyl-thioester intermediate" evidence="6">
    <location>
        <position position="89"/>
    </location>
</feature>